<dbReference type="EMBL" id="JBBPBN010000011">
    <property type="protein sequence ID" value="KAK9029063.1"/>
    <property type="molecule type" value="Genomic_DNA"/>
</dbReference>
<evidence type="ECO:0000313" key="3">
    <source>
        <dbReference type="Proteomes" id="UP001396334"/>
    </source>
</evidence>
<accession>A0ABR2SVR1</accession>
<sequence>MVDVRGDWDWVRLRGLLPKEVLDRIAVYLTPKAHYGSDVPGWRWDDNRIFSVRSAYEFLKRDDGGHRHRHWRRIWSLKVPQRIRMFMWLTVHRKHLTNAERVRRHLATSAECPICHDGEENLDHILRFCPTACELWKRVLGPIRFAGFFVNPFDVWLMDNLRCTDGWMGGRMEWGECFSIWCWLLWKLRCSRILDEDFLEREGIYDRGCRLLVECESTFGVTVAPARELHRRQRWIGPARGWVKLNVDAAVGATDDRASVGGVIRDANGSAMAWRIPWLLWVGILDGRVRLFLFLQGPLCTDWMLSSSSGCRPARCSAWWMIREDDGSSCFGACLERQQWLP</sequence>
<protein>
    <recommendedName>
        <fullName evidence="1">Reverse transcriptase zinc-binding domain-containing protein</fullName>
    </recommendedName>
</protein>
<dbReference type="Pfam" id="PF13966">
    <property type="entry name" value="zf-RVT"/>
    <property type="match status" value="1"/>
</dbReference>
<feature type="domain" description="Reverse transcriptase zinc-binding" evidence="1">
    <location>
        <begin position="50"/>
        <end position="136"/>
    </location>
</feature>
<proteinExistence type="predicted"/>
<evidence type="ECO:0000259" key="1">
    <source>
        <dbReference type="Pfam" id="PF13966"/>
    </source>
</evidence>
<gene>
    <name evidence="2" type="ORF">V6N11_026187</name>
</gene>
<name>A0ABR2SVR1_9ROSI</name>
<comment type="caution">
    <text evidence="2">The sequence shown here is derived from an EMBL/GenBank/DDBJ whole genome shotgun (WGS) entry which is preliminary data.</text>
</comment>
<organism evidence="2 3">
    <name type="scientific">Hibiscus sabdariffa</name>
    <name type="common">roselle</name>
    <dbReference type="NCBI Taxonomy" id="183260"/>
    <lineage>
        <taxon>Eukaryota</taxon>
        <taxon>Viridiplantae</taxon>
        <taxon>Streptophyta</taxon>
        <taxon>Embryophyta</taxon>
        <taxon>Tracheophyta</taxon>
        <taxon>Spermatophyta</taxon>
        <taxon>Magnoliopsida</taxon>
        <taxon>eudicotyledons</taxon>
        <taxon>Gunneridae</taxon>
        <taxon>Pentapetalae</taxon>
        <taxon>rosids</taxon>
        <taxon>malvids</taxon>
        <taxon>Malvales</taxon>
        <taxon>Malvaceae</taxon>
        <taxon>Malvoideae</taxon>
        <taxon>Hibiscus</taxon>
    </lineage>
</organism>
<reference evidence="2 3" key="1">
    <citation type="journal article" date="2024" name="G3 (Bethesda)">
        <title>Genome assembly of Hibiscus sabdariffa L. provides insights into metabolisms of medicinal natural products.</title>
        <authorList>
            <person name="Kim T."/>
        </authorList>
    </citation>
    <scope>NUCLEOTIDE SEQUENCE [LARGE SCALE GENOMIC DNA]</scope>
    <source>
        <strain evidence="2">TK-2024</strain>
        <tissue evidence="2">Old leaves</tissue>
    </source>
</reference>
<dbReference type="InterPro" id="IPR026960">
    <property type="entry name" value="RVT-Znf"/>
</dbReference>
<evidence type="ECO:0000313" key="2">
    <source>
        <dbReference type="EMBL" id="KAK9029063.1"/>
    </source>
</evidence>
<keyword evidence="3" id="KW-1185">Reference proteome</keyword>
<dbReference type="Proteomes" id="UP001396334">
    <property type="component" value="Unassembled WGS sequence"/>
</dbReference>